<feature type="region of interest" description="Disordered" evidence="2">
    <location>
        <begin position="422"/>
        <end position="574"/>
    </location>
</feature>
<dbReference type="EMBL" id="JAEPRD010000166">
    <property type="protein sequence ID" value="KAG2195616.1"/>
    <property type="molecule type" value="Genomic_DNA"/>
</dbReference>
<feature type="transmembrane region" description="Helical" evidence="3">
    <location>
        <begin position="49"/>
        <end position="73"/>
    </location>
</feature>
<evidence type="ECO:0000313" key="4">
    <source>
        <dbReference type="EMBL" id="KAG2195616.1"/>
    </source>
</evidence>
<sequence>MNNSSSKMYNSLLAPNTKESSPTEESGIQKHVKFWDKKHKGYITPLDTISGFITLGYGTLFSIAVGTFFGVLLSLSTQKGWFPDPLCRSNVRNLIRAKKETQCNQGAYDSNGLFVPEKFENLFNKYAQSDKSGKTITVTELIRMTKEQERLGKDVKAWAGSMAELCTAYFFIGHRGRLTKEDVLSAYDGTLFYRLRDGHKLMIKQGSVAHINSSGPGLGGSYLASKHSILSVKGIENRVEQLVSALKSKSSVVVNDYRLRNWVSYIQESTETIKNTAIPRSLMRPSTSVISGVTTPKASMYRSTKQEDPATLFPDGITGVSKPGSENPSGPNLSESFFTTSSDDEILSSKETFLFGTQKDESEPKYLQDSTDLVSSSMLDNKSDEFPQLVAPTPKKSISSITSSKPLMNGFLKKESDAHDWLGEGLTGVKGGSHSSSKSDKTPSFMDSNTSNSAFENIGMEKGNPENASSIMVSEIPTKQSPPPPQILQPSPEKNREVPNSVITPPPEEKSVVYNTSAPAISKSNTLNNPKSQKRKTKKTMSSTTSGSESGPETIIQSMNSIKDTPMPIATDAK</sequence>
<protein>
    <recommendedName>
        <fullName evidence="6">Caleosin</fullName>
    </recommendedName>
</protein>
<keyword evidence="3" id="KW-0472">Membrane</keyword>
<keyword evidence="5" id="KW-1185">Reference proteome</keyword>
<evidence type="ECO:0000256" key="2">
    <source>
        <dbReference type="SAM" id="MobiDB-lite"/>
    </source>
</evidence>
<feature type="compositionally biased region" description="Low complexity" evidence="2">
    <location>
        <begin position="540"/>
        <end position="554"/>
    </location>
</feature>
<dbReference type="PANTHER" id="PTHR31495">
    <property type="entry name" value="PEROXYGENASE 3-RELATED"/>
    <property type="match status" value="1"/>
</dbReference>
<comment type="similarity">
    <text evidence="1">Belongs to the caleosin family.</text>
</comment>
<dbReference type="OrthoDB" id="640742at2759"/>
<evidence type="ECO:0000256" key="1">
    <source>
        <dbReference type="ARBA" id="ARBA00006765"/>
    </source>
</evidence>
<dbReference type="GO" id="GO:0005509">
    <property type="term" value="F:calcium ion binding"/>
    <property type="evidence" value="ECO:0007669"/>
    <property type="project" value="TreeGrafter"/>
</dbReference>
<organism evidence="4 5">
    <name type="scientific">Mucor saturninus</name>
    <dbReference type="NCBI Taxonomy" id="64648"/>
    <lineage>
        <taxon>Eukaryota</taxon>
        <taxon>Fungi</taxon>
        <taxon>Fungi incertae sedis</taxon>
        <taxon>Mucoromycota</taxon>
        <taxon>Mucoromycotina</taxon>
        <taxon>Mucoromycetes</taxon>
        <taxon>Mucorales</taxon>
        <taxon>Mucorineae</taxon>
        <taxon>Mucoraceae</taxon>
        <taxon>Mucor</taxon>
    </lineage>
</organism>
<dbReference type="Proteomes" id="UP000603453">
    <property type="component" value="Unassembled WGS sequence"/>
</dbReference>
<keyword evidence="3" id="KW-1133">Transmembrane helix</keyword>
<proteinExistence type="inferred from homology"/>
<dbReference type="InterPro" id="IPR007736">
    <property type="entry name" value="Caleosin-related"/>
</dbReference>
<reference evidence="4" key="1">
    <citation type="submission" date="2020-12" db="EMBL/GenBank/DDBJ databases">
        <title>Metabolic potential, ecology and presence of endohyphal bacteria is reflected in genomic diversity of Mucoromycotina.</title>
        <authorList>
            <person name="Muszewska A."/>
            <person name="Okrasinska A."/>
            <person name="Steczkiewicz K."/>
            <person name="Drgas O."/>
            <person name="Orlowska M."/>
            <person name="Perlinska-Lenart U."/>
            <person name="Aleksandrzak-Piekarczyk T."/>
            <person name="Szatraj K."/>
            <person name="Zielenkiewicz U."/>
            <person name="Pilsyk S."/>
            <person name="Malc E."/>
            <person name="Mieczkowski P."/>
            <person name="Kruszewska J.S."/>
            <person name="Biernat P."/>
            <person name="Pawlowska J."/>
        </authorList>
    </citation>
    <scope>NUCLEOTIDE SEQUENCE</scope>
    <source>
        <strain evidence="4">WA0000017839</strain>
    </source>
</reference>
<dbReference type="AlphaFoldDB" id="A0A8H7QQ34"/>
<evidence type="ECO:0008006" key="6">
    <source>
        <dbReference type="Google" id="ProtNLM"/>
    </source>
</evidence>
<gene>
    <name evidence="4" type="ORF">INT47_005984</name>
</gene>
<evidence type="ECO:0000256" key="3">
    <source>
        <dbReference type="SAM" id="Phobius"/>
    </source>
</evidence>
<dbReference type="PANTHER" id="PTHR31495:SF0">
    <property type="entry name" value="BINDING PROTEIN CALEOSIN, PUTATIVE (AFU_ORTHOLOGUE AFUA_5G13750)-RELATED"/>
    <property type="match status" value="1"/>
</dbReference>
<evidence type="ECO:0000313" key="5">
    <source>
        <dbReference type="Proteomes" id="UP000603453"/>
    </source>
</evidence>
<dbReference type="GO" id="GO:0004497">
    <property type="term" value="F:monooxygenase activity"/>
    <property type="evidence" value="ECO:0007669"/>
    <property type="project" value="TreeGrafter"/>
</dbReference>
<accession>A0A8H7QQ34</accession>
<feature type="compositionally biased region" description="Polar residues" evidence="2">
    <location>
        <begin position="513"/>
        <end position="529"/>
    </location>
</feature>
<feature type="compositionally biased region" description="Polar residues" evidence="2">
    <location>
        <begin position="445"/>
        <end position="455"/>
    </location>
</feature>
<feature type="region of interest" description="Disordered" evidence="2">
    <location>
        <begin position="1"/>
        <end position="25"/>
    </location>
</feature>
<name>A0A8H7QQ34_9FUNG</name>
<keyword evidence="3" id="KW-0812">Transmembrane</keyword>
<comment type="caution">
    <text evidence="4">The sequence shown here is derived from an EMBL/GenBank/DDBJ whole genome shotgun (WGS) entry which is preliminary data.</text>
</comment>
<dbReference type="Pfam" id="PF05042">
    <property type="entry name" value="Caleosin"/>
    <property type="match status" value="1"/>
</dbReference>